<evidence type="ECO:0000313" key="12">
    <source>
        <dbReference type="RefSeq" id="XP_041421064.1"/>
    </source>
</evidence>
<dbReference type="InterPro" id="IPR017441">
    <property type="entry name" value="Protein_kinase_ATP_BS"/>
</dbReference>
<dbReference type="GeneID" id="121394331"/>
<protein>
    <submittedName>
        <fullName evidence="12 13">Serine/threonine-protein kinase N2-like</fullName>
    </submittedName>
</protein>
<evidence type="ECO:0000256" key="6">
    <source>
        <dbReference type="ARBA" id="ARBA00022840"/>
    </source>
</evidence>
<dbReference type="PROSITE" id="PS50011">
    <property type="entry name" value="PROTEIN_KINASE_DOM"/>
    <property type="match status" value="1"/>
</dbReference>
<feature type="domain" description="Protein kinase" evidence="9">
    <location>
        <begin position="87"/>
        <end position="344"/>
    </location>
</feature>
<dbReference type="PROSITE" id="PS00107">
    <property type="entry name" value="PROTEIN_KINASE_ATP"/>
    <property type="match status" value="1"/>
</dbReference>
<dbReference type="RefSeq" id="XP_041421064.1">
    <property type="nucleotide sequence ID" value="XM_041565130.1"/>
</dbReference>
<name>A0A8J1KXS9_XENLA</name>
<dbReference type="SMART" id="SM00220">
    <property type="entry name" value="S_TKc"/>
    <property type="match status" value="1"/>
</dbReference>
<evidence type="ECO:0000256" key="5">
    <source>
        <dbReference type="ARBA" id="ARBA00022777"/>
    </source>
</evidence>
<dbReference type="GO" id="GO:0004674">
    <property type="term" value="F:protein serine/threonine kinase activity"/>
    <property type="evidence" value="ECO:0000318"/>
    <property type="project" value="GO_Central"/>
</dbReference>
<dbReference type="FunFam" id="3.30.200.20:FF:000474">
    <property type="entry name" value="Serine/threonine-protein kinase N2-like"/>
    <property type="match status" value="1"/>
</dbReference>
<dbReference type="PROSITE" id="PS00108">
    <property type="entry name" value="PROTEIN_KINASE_ST"/>
    <property type="match status" value="1"/>
</dbReference>
<dbReference type="InterPro" id="IPR008271">
    <property type="entry name" value="Ser/Thr_kinase_AS"/>
</dbReference>
<dbReference type="FunFam" id="1.10.510.10:FF:000210">
    <property type="entry name" value="Non-specific serine/threonine protein kinase"/>
    <property type="match status" value="1"/>
</dbReference>
<dbReference type="AlphaFoldDB" id="A0A8J1KXS9"/>
<dbReference type="SUPFAM" id="SSF56112">
    <property type="entry name" value="Protein kinase-like (PK-like)"/>
    <property type="match status" value="1"/>
</dbReference>
<dbReference type="OrthoDB" id="432483at2759"/>
<dbReference type="Gene3D" id="1.10.510.10">
    <property type="entry name" value="Transferase(Phosphotransferase) domain 1"/>
    <property type="match status" value="1"/>
</dbReference>
<organism evidence="11 12">
    <name type="scientific">Xenopus laevis</name>
    <name type="common">African clawed frog</name>
    <dbReference type="NCBI Taxonomy" id="8355"/>
    <lineage>
        <taxon>Eukaryota</taxon>
        <taxon>Metazoa</taxon>
        <taxon>Chordata</taxon>
        <taxon>Craniata</taxon>
        <taxon>Vertebrata</taxon>
        <taxon>Euteleostomi</taxon>
        <taxon>Amphibia</taxon>
        <taxon>Batrachia</taxon>
        <taxon>Anura</taxon>
        <taxon>Pipoidea</taxon>
        <taxon>Pipidae</taxon>
        <taxon>Xenopodinae</taxon>
        <taxon>Xenopus</taxon>
        <taxon>Xenopus</taxon>
    </lineage>
</organism>
<keyword evidence="5" id="KW-0418">Kinase</keyword>
<evidence type="ECO:0000256" key="3">
    <source>
        <dbReference type="ARBA" id="ARBA00022679"/>
    </source>
</evidence>
<dbReference type="Gene3D" id="3.30.200.20">
    <property type="entry name" value="Phosphorylase Kinase, domain 1"/>
    <property type="match status" value="1"/>
</dbReference>
<keyword evidence="6 7" id="KW-0067">ATP-binding</keyword>
<evidence type="ECO:0000256" key="1">
    <source>
        <dbReference type="ARBA" id="ARBA00022527"/>
    </source>
</evidence>
<dbReference type="Pfam" id="PF00069">
    <property type="entry name" value="Pkinase"/>
    <property type="match status" value="1"/>
</dbReference>
<dbReference type="InterPro" id="IPR011009">
    <property type="entry name" value="Kinase-like_dom_sf"/>
</dbReference>
<keyword evidence="11" id="KW-1185">Reference proteome</keyword>
<dbReference type="InterPro" id="IPR000961">
    <property type="entry name" value="AGC-kinase_C"/>
</dbReference>
<keyword evidence="3" id="KW-0808">Transferase</keyword>
<dbReference type="Proteomes" id="UP000186698">
    <property type="component" value="Chromosome 5S"/>
</dbReference>
<feature type="binding site" evidence="7">
    <location>
        <position position="116"/>
    </location>
    <ligand>
        <name>ATP</name>
        <dbReference type="ChEBI" id="CHEBI:30616"/>
    </ligand>
</feature>
<dbReference type="RefSeq" id="XP_041421065.1">
    <property type="nucleotide sequence ID" value="XM_041565131.1"/>
</dbReference>
<evidence type="ECO:0000256" key="4">
    <source>
        <dbReference type="ARBA" id="ARBA00022741"/>
    </source>
</evidence>
<evidence type="ECO:0000313" key="13">
    <source>
        <dbReference type="RefSeq" id="XP_041421065.1"/>
    </source>
</evidence>
<dbReference type="GO" id="GO:0005737">
    <property type="term" value="C:cytoplasm"/>
    <property type="evidence" value="ECO:0000318"/>
    <property type="project" value="GO_Central"/>
</dbReference>
<comment type="similarity">
    <text evidence="8">Belongs to the protein kinase superfamily.</text>
</comment>
<keyword evidence="2" id="KW-0597">Phosphoprotein</keyword>
<feature type="domain" description="AGC-kinase C-terminal" evidence="10">
    <location>
        <begin position="345"/>
        <end position="402"/>
    </location>
</feature>
<proteinExistence type="inferred from homology"/>
<sequence>MFLSSDCFILNSAADPNPPNRPLSVPDRLAASGPIVTSQGQKEHEAECEEISKGILQSVPAPSPSSSWQPIDCTSDEQPSRVSISHFQLSAVLGQGGFGKVYLGKYKATGKLFAIKTLKKREMTSSIKLNSALMEKEILLLAKQEQHPFLTGLFASFQTEHHVCLAMDLAAGGDLTKVIDHPEFNYKAAIFYSSCIVLGLEFLHEHNVIHRDLKLDNVLLDASGYIKITDFGLCKKGMGVGVLTTSPAGTPYYTAPEILKREPYGRAVDWWSVGVMLYYMVLHRFPFNGLNMEHLFEFIKYSRAIFPPKVPADFSSTTKGLLAKFPENRLGFNGAEEVKQSPLFCKINFDGLLNKKVTPPIIPAVQSSSDNDTNLMVTLYGRKAVIPDSVSEALQNFDYYVG</sequence>
<dbReference type="PANTHER" id="PTHR24351">
    <property type="entry name" value="RIBOSOMAL PROTEIN S6 KINASE"/>
    <property type="match status" value="1"/>
</dbReference>
<evidence type="ECO:0000256" key="7">
    <source>
        <dbReference type="PROSITE-ProRule" id="PRU10141"/>
    </source>
</evidence>
<evidence type="ECO:0000256" key="2">
    <source>
        <dbReference type="ARBA" id="ARBA00022553"/>
    </source>
</evidence>
<dbReference type="InterPro" id="IPR000719">
    <property type="entry name" value="Prot_kinase_dom"/>
</dbReference>
<keyword evidence="1 8" id="KW-0723">Serine/threonine-protein kinase</keyword>
<evidence type="ECO:0000259" key="10">
    <source>
        <dbReference type="PROSITE" id="PS51285"/>
    </source>
</evidence>
<dbReference type="PROSITE" id="PS51285">
    <property type="entry name" value="AGC_KINASE_CTER"/>
    <property type="match status" value="1"/>
</dbReference>
<keyword evidence="4 7" id="KW-0547">Nucleotide-binding</keyword>
<evidence type="ECO:0000256" key="8">
    <source>
        <dbReference type="RuleBase" id="RU000304"/>
    </source>
</evidence>
<dbReference type="GO" id="GO:0005634">
    <property type="term" value="C:nucleus"/>
    <property type="evidence" value="ECO:0000318"/>
    <property type="project" value="GO_Central"/>
</dbReference>
<dbReference type="GO" id="GO:0005524">
    <property type="term" value="F:ATP binding"/>
    <property type="evidence" value="ECO:0007669"/>
    <property type="project" value="UniProtKB-UniRule"/>
</dbReference>
<dbReference type="KEGG" id="xla:121394331"/>
<evidence type="ECO:0000259" key="9">
    <source>
        <dbReference type="PROSITE" id="PS50011"/>
    </source>
</evidence>
<reference evidence="12 13" key="1">
    <citation type="submission" date="2025-04" db="UniProtKB">
        <authorList>
            <consortium name="RefSeq"/>
        </authorList>
    </citation>
    <scope>IDENTIFICATION</scope>
    <source>
        <strain evidence="12 13">J_2021</strain>
        <tissue evidence="12 13">Erythrocytes</tissue>
    </source>
</reference>
<gene>
    <name evidence="12 13" type="primary">LOC121394331</name>
</gene>
<accession>A0A8J1KXS9</accession>
<evidence type="ECO:0000313" key="11">
    <source>
        <dbReference type="Proteomes" id="UP000186698"/>
    </source>
</evidence>